<protein>
    <recommendedName>
        <fullName evidence="4">Lipoprotein</fullName>
    </recommendedName>
</protein>
<evidence type="ECO:0008006" key="4">
    <source>
        <dbReference type="Google" id="ProtNLM"/>
    </source>
</evidence>
<feature type="compositionally biased region" description="Polar residues" evidence="1">
    <location>
        <begin position="339"/>
        <end position="349"/>
    </location>
</feature>
<dbReference type="OrthoDB" id="85977at2157"/>
<dbReference type="RefSeq" id="WP_092660716.1">
    <property type="nucleotide sequence ID" value="NZ_FOCX01000011.1"/>
</dbReference>
<feature type="region of interest" description="Disordered" evidence="1">
    <location>
        <begin position="40"/>
        <end position="84"/>
    </location>
</feature>
<accession>A0A1H8NXC1</accession>
<feature type="region of interest" description="Disordered" evidence="1">
    <location>
        <begin position="331"/>
        <end position="358"/>
    </location>
</feature>
<dbReference type="Proteomes" id="UP000198775">
    <property type="component" value="Unassembled WGS sequence"/>
</dbReference>
<organism evidence="2 3">
    <name type="scientific">Halorientalis persicus</name>
    <dbReference type="NCBI Taxonomy" id="1367881"/>
    <lineage>
        <taxon>Archaea</taxon>
        <taxon>Methanobacteriati</taxon>
        <taxon>Methanobacteriota</taxon>
        <taxon>Stenosarchaea group</taxon>
        <taxon>Halobacteria</taxon>
        <taxon>Halobacteriales</taxon>
        <taxon>Haloarculaceae</taxon>
        <taxon>Halorientalis</taxon>
    </lineage>
</organism>
<keyword evidence="3" id="KW-1185">Reference proteome</keyword>
<evidence type="ECO:0000256" key="1">
    <source>
        <dbReference type="SAM" id="MobiDB-lite"/>
    </source>
</evidence>
<evidence type="ECO:0000313" key="3">
    <source>
        <dbReference type="Proteomes" id="UP000198775"/>
    </source>
</evidence>
<sequence>MRAAHGLILAALLVLAGCSGVPGTGTDAPGATVADTATDGEAAEATADTDDGSNGTGTRTGTDESADPDDGSTTPADPATDRIGWEDGYWANESLSVTNGDGLNESELDAVVARSMARVEVIRDREFRESVPVEIISRAEFRSESRPDLTPSLRTFDNAKFEALFFVGEDRSSIRVQRANQGENVLGYFDPRNDTIKLIAESGQPQLRDERTLGHELVHAMQDQYHNLSAITGETRDENNAQSSLIEGEARTVGLEYRGRCGGEWDCVSAPGSQPSLSDIHTGIYLLNFFPYADGPGLISHLREQGGWDAVDAAFGDPPESAEQAIYPNKYTPPRDSPDQVSLNDTATDGWTRVRPESPVGGIDRADYGRLGQSGLSAMFAYTVLDGTADALLPPRSVTSPDPSDPLNYDFTVTDGWAGDRLHVYENAEAGTNETAYVWRLGWDSATHAREFADGYRELLAYNGATPADGRETVWTIPQNDTFGDAFRVTREDDTVTIVNAPTVGELNAVHGS</sequence>
<name>A0A1H8NXC1_9EURY</name>
<dbReference type="PROSITE" id="PS51257">
    <property type="entry name" value="PROKAR_LIPOPROTEIN"/>
    <property type="match status" value="1"/>
</dbReference>
<reference evidence="3" key="1">
    <citation type="submission" date="2016-10" db="EMBL/GenBank/DDBJ databases">
        <authorList>
            <person name="Varghese N."/>
            <person name="Submissions S."/>
        </authorList>
    </citation>
    <scope>NUCLEOTIDE SEQUENCE [LARGE SCALE GENOMIC DNA]</scope>
    <source>
        <strain evidence="3">IBRC-M 10043</strain>
    </source>
</reference>
<dbReference type="InterPro" id="IPR047792">
    <property type="entry name" value="Hvo_1808-like"/>
</dbReference>
<evidence type="ECO:0000313" key="2">
    <source>
        <dbReference type="EMBL" id="SEO34310.1"/>
    </source>
</evidence>
<dbReference type="EMBL" id="FOCX01000011">
    <property type="protein sequence ID" value="SEO34310.1"/>
    <property type="molecule type" value="Genomic_DNA"/>
</dbReference>
<gene>
    <name evidence="2" type="ORF">SAMN05216388_101183</name>
</gene>
<dbReference type="NCBIfam" id="NF038145">
    <property type="entry name" value="Hvo_1808_fam"/>
    <property type="match status" value="1"/>
</dbReference>
<proteinExistence type="predicted"/>
<dbReference type="AlphaFoldDB" id="A0A1H8NXC1"/>